<dbReference type="SUPFAM" id="SSF51430">
    <property type="entry name" value="NAD(P)-linked oxidoreductase"/>
    <property type="match status" value="1"/>
</dbReference>
<evidence type="ECO:0000256" key="2">
    <source>
        <dbReference type="SAM" id="MobiDB-lite"/>
    </source>
</evidence>
<dbReference type="InterPro" id="IPR036812">
    <property type="entry name" value="NAD(P)_OxRdtase_dom_sf"/>
</dbReference>
<dbReference type="InterPro" id="IPR023210">
    <property type="entry name" value="NADP_OxRdtase_dom"/>
</dbReference>
<sequence length="392" mass="42843">MNIPPVDQGCKSTLRPPKPFQSQNSCLNSRKEISQRSKRRQTTHALLDLWPPGAGLLALGAPKTRQLGPLKAPLMGLGTWSWGNQLLWGYEESMDAELQEVFNFAISKGVTLFDTADSYGTGRLNGRSEQLLGKFIAESPAKRRTRDGILVATKLAAYPWRVTPAQYVQACRGSLQRLGLEQIALGQLHWSVAKYAPPLERVLWEGLAGMYEQGLVKAVGVSNYGPRQLERIHSYLTERGVPLASAQVQFSLISIGPQQRDIQDVCKALGIGLIAYSPLGLGMLTGKYDVSSGRLPKGPRGLLFRQILPGLEPLLGTMNAIAKERRKSVSQVAINWCIAQGTVPIPGAKSLRNAQDNINSLSWSLSTAEVDELSAMAEKSPRGMVQNIFQTS</sequence>
<keyword evidence="5" id="KW-1185">Reference proteome</keyword>
<dbReference type="Gene3D" id="3.20.20.100">
    <property type="entry name" value="NADP-dependent oxidoreductase domain"/>
    <property type="match status" value="1"/>
</dbReference>
<protein>
    <submittedName>
        <fullName evidence="4">G9706 protein</fullName>
    </submittedName>
</protein>
<organism evidence="4 5">
    <name type="scientific">Coccomyxa viridis</name>
    <dbReference type="NCBI Taxonomy" id="1274662"/>
    <lineage>
        <taxon>Eukaryota</taxon>
        <taxon>Viridiplantae</taxon>
        <taxon>Chlorophyta</taxon>
        <taxon>core chlorophytes</taxon>
        <taxon>Trebouxiophyceae</taxon>
        <taxon>Trebouxiophyceae incertae sedis</taxon>
        <taxon>Coccomyxaceae</taxon>
        <taxon>Coccomyxa</taxon>
    </lineage>
</organism>
<evidence type="ECO:0000313" key="4">
    <source>
        <dbReference type="EMBL" id="CAL5226840.1"/>
    </source>
</evidence>
<dbReference type="EMBL" id="CAXHTA020000016">
    <property type="protein sequence ID" value="CAL5226840.1"/>
    <property type="molecule type" value="Genomic_DNA"/>
</dbReference>
<dbReference type="PANTHER" id="PTHR43625:SF5">
    <property type="entry name" value="PYRIDOXAL REDUCTASE, CHLOROPLASTIC"/>
    <property type="match status" value="1"/>
</dbReference>
<dbReference type="CDD" id="cd19093">
    <property type="entry name" value="AKR_AtPLR-like"/>
    <property type="match status" value="1"/>
</dbReference>
<comment type="caution">
    <text evidence="4">The sequence shown here is derived from an EMBL/GenBank/DDBJ whole genome shotgun (WGS) entry which is preliminary data.</text>
</comment>
<keyword evidence="1" id="KW-0560">Oxidoreductase</keyword>
<evidence type="ECO:0000259" key="3">
    <source>
        <dbReference type="Pfam" id="PF00248"/>
    </source>
</evidence>
<dbReference type="PROSITE" id="PS00062">
    <property type="entry name" value="ALDOKETO_REDUCTASE_2"/>
    <property type="match status" value="1"/>
</dbReference>
<name>A0ABP1G644_9CHLO</name>
<evidence type="ECO:0000256" key="1">
    <source>
        <dbReference type="ARBA" id="ARBA00023002"/>
    </source>
</evidence>
<dbReference type="Proteomes" id="UP001497392">
    <property type="component" value="Unassembled WGS sequence"/>
</dbReference>
<gene>
    <name evidence="4" type="primary">g9706</name>
    <name evidence="4" type="ORF">VP750_LOCUS8746</name>
</gene>
<dbReference type="PRINTS" id="PR00069">
    <property type="entry name" value="ALDKETRDTASE"/>
</dbReference>
<dbReference type="InterPro" id="IPR020471">
    <property type="entry name" value="AKR"/>
</dbReference>
<dbReference type="PANTHER" id="PTHR43625">
    <property type="entry name" value="AFLATOXIN B1 ALDEHYDE REDUCTASE"/>
    <property type="match status" value="1"/>
</dbReference>
<accession>A0ABP1G644</accession>
<evidence type="ECO:0000313" key="5">
    <source>
        <dbReference type="Proteomes" id="UP001497392"/>
    </source>
</evidence>
<dbReference type="InterPro" id="IPR018170">
    <property type="entry name" value="Aldo/ket_reductase_CS"/>
</dbReference>
<dbReference type="InterPro" id="IPR050791">
    <property type="entry name" value="Aldo-Keto_reductase"/>
</dbReference>
<dbReference type="Pfam" id="PF00248">
    <property type="entry name" value="Aldo_ket_red"/>
    <property type="match status" value="1"/>
</dbReference>
<feature type="region of interest" description="Disordered" evidence="2">
    <location>
        <begin position="1"/>
        <end position="38"/>
    </location>
</feature>
<feature type="domain" description="NADP-dependent oxidoreductase" evidence="3">
    <location>
        <begin position="75"/>
        <end position="376"/>
    </location>
</feature>
<proteinExistence type="predicted"/>
<reference evidence="4 5" key="1">
    <citation type="submission" date="2024-06" db="EMBL/GenBank/DDBJ databases">
        <authorList>
            <person name="Kraege A."/>
            <person name="Thomma B."/>
        </authorList>
    </citation>
    <scope>NUCLEOTIDE SEQUENCE [LARGE SCALE GENOMIC DNA]</scope>
</reference>